<dbReference type="PANTHER" id="PTHR31973">
    <property type="entry name" value="POLYPROTEIN, PUTATIVE-RELATED"/>
    <property type="match status" value="1"/>
</dbReference>
<dbReference type="Proteomes" id="UP000077755">
    <property type="component" value="Chromosome 7"/>
</dbReference>
<dbReference type="EMBL" id="CP093349">
    <property type="protein sequence ID" value="WOH07998.1"/>
    <property type="molecule type" value="Genomic_DNA"/>
</dbReference>
<sequence length="106" mass="12132">MNPTWPVKAFHARVVNDLKSMKKAKDNILGKHEEEFGKLNLYANELRREMPSSTIKLMTDPPEPGTDQRRFKRLYVCLGPLKEGFRDGCRPLLGLYGCHLRGPFGC</sequence>
<keyword evidence="2" id="KW-1185">Reference proteome</keyword>
<dbReference type="AlphaFoldDB" id="A0AAF0XH76"/>
<protein>
    <submittedName>
        <fullName evidence="1">Uncharacterized protein</fullName>
    </submittedName>
</protein>
<evidence type="ECO:0000313" key="1">
    <source>
        <dbReference type="EMBL" id="WOH07998.1"/>
    </source>
</evidence>
<organism evidence="1 2">
    <name type="scientific">Daucus carota subsp. sativus</name>
    <name type="common">Carrot</name>
    <dbReference type="NCBI Taxonomy" id="79200"/>
    <lineage>
        <taxon>Eukaryota</taxon>
        <taxon>Viridiplantae</taxon>
        <taxon>Streptophyta</taxon>
        <taxon>Embryophyta</taxon>
        <taxon>Tracheophyta</taxon>
        <taxon>Spermatophyta</taxon>
        <taxon>Magnoliopsida</taxon>
        <taxon>eudicotyledons</taxon>
        <taxon>Gunneridae</taxon>
        <taxon>Pentapetalae</taxon>
        <taxon>asterids</taxon>
        <taxon>campanulids</taxon>
        <taxon>Apiales</taxon>
        <taxon>Apiaceae</taxon>
        <taxon>Apioideae</taxon>
        <taxon>Scandiceae</taxon>
        <taxon>Daucinae</taxon>
        <taxon>Daucus</taxon>
        <taxon>Daucus sect. Daucus</taxon>
    </lineage>
</organism>
<accession>A0AAF0XH76</accession>
<proteinExistence type="predicted"/>
<name>A0AAF0XH76_DAUCS</name>
<reference evidence="1" key="1">
    <citation type="journal article" date="2016" name="Nat. Genet.">
        <title>A high-quality carrot genome assembly provides new insights into carotenoid accumulation and asterid genome evolution.</title>
        <authorList>
            <person name="Iorizzo M."/>
            <person name="Ellison S."/>
            <person name="Senalik D."/>
            <person name="Zeng P."/>
            <person name="Satapoomin P."/>
            <person name="Huang J."/>
            <person name="Bowman M."/>
            <person name="Iovene M."/>
            <person name="Sanseverino W."/>
            <person name="Cavagnaro P."/>
            <person name="Yildiz M."/>
            <person name="Macko-Podgorni A."/>
            <person name="Moranska E."/>
            <person name="Grzebelus E."/>
            <person name="Grzebelus D."/>
            <person name="Ashrafi H."/>
            <person name="Zheng Z."/>
            <person name="Cheng S."/>
            <person name="Spooner D."/>
            <person name="Van Deynze A."/>
            <person name="Simon P."/>
        </authorList>
    </citation>
    <scope>NUCLEOTIDE SEQUENCE</scope>
    <source>
        <tissue evidence="1">Leaf</tissue>
    </source>
</reference>
<gene>
    <name evidence="1" type="ORF">DCAR_0727434</name>
</gene>
<evidence type="ECO:0000313" key="2">
    <source>
        <dbReference type="Proteomes" id="UP000077755"/>
    </source>
</evidence>
<reference evidence="1" key="2">
    <citation type="submission" date="2022-03" db="EMBL/GenBank/DDBJ databases">
        <title>Draft title - Genomic analysis of global carrot germplasm unveils the trajectory of domestication and the origin of high carotenoid orange carrot.</title>
        <authorList>
            <person name="Iorizzo M."/>
            <person name="Ellison S."/>
            <person name="Senalik D."/>
            <person name="Macko-Podgorni A."/>
            <person name="Grzebelus D."/>
            <person name="Bostan H."/>
            <person name="Rolling W."/>
            <person name="Curaba J."/>
            <person name="Simon P."/>
        </authorList>
    </citation>
    <scope>NUCLEOTIDE SEQUENCE</scope>
    <source>
        <tissue evidence="1">Leaf</tissue>
    </source>
</reference>
<dbReference type="PANTHER" id="PTHR31973:SF187">
    <property type="entry name" value="MUTATOR TRANSPOSASE MUDRA PROTEIN"/>
    <property type="match status" value="1"/>
</dbReference>